<dbReference type="CDD" id="cd00948">
    <property type="entry name" value="FBP_aldolase_I_a"/>
    <property type="match status" value="1"/>
</dbReference>
<evidence type="ECO:0000256" key="8">
    <source>
        <dbReference type="RuleBase" id="RU003994"/>
    </source>
</evidence>
<evidence type="ECO:0000256" key="1">
    <source>
        <dbReference type="ARBA" id="ARBA00000441"/>
    </source>
</evidence>
<dbReference type="InterPro" id="IPR029768">
    <property type="entry name" value="Aldolase_I_AS"/>
</dbReference>
<dbReference type="PANTHER" id="PTHR11627">
    <property type="entry name" value="FRUCTOSE-BISPHOSPHATE ALDOLASE"/>
    <property type="match status" value="1"/>
</dbReference>
<keyword evidence="7" id="KW-0704">Schiff base</keyword>
<dbReference type="Proteomes" id="UP001291926">
    <property type="component" value="Unassembled WGS sequence"/>
</dbReference>
<evidence type="ECO:0000256" key="6">
    <source>
        <dbReference type="ARBA" id="ARBA00023239"/>
    </source>
</evidence>
<evidence type="ECO:0000256" key="2">
    <source>
        <dbReference type="ARBA" id="ARBA00004714"/>
    </source>
</evidence>
<dbReference type="Pfam" id="PF00274">
    <property type="entry name" value="Glycolytic"/>
    <property type="match status" value="1"/>
</dbReference>
<dbReference type="NCBIfam" id="NF033379">
    <property type="entry name" value="FrucBisAld_I"/>
    <property type="match status" value="1"/>
</dbReference>
<dbReference type="InterPro" id="IPR013785">
    <property type="entry name" value="Aldolase_TIM"/>
</dbReference>
<comment type="catalytic activity">
    <reaction evidence="1 8">
        <text>beta-D-fructose 1,6-bisphosphate = D-glyceraldehyde 3-phosphate + dihydroxyacetone phosphate</text>
        <dbReference type="Rhea" id="RHEA:14729"/>
        <dbReference type="ChEBI" id="CHEBI:32966"/>
        <dbReference type="ChEBI" id="CHEBI:57642"/>
        <dbReference type="ChEBI" id="CHEBI:59776"/>
        <dbReference type="EC" id="4.1.2.13"/>
    </reaction>
</comment>
<accession>A0ABR0DV98</accession>
<dbReference type="PROSITE" id="PS00158">
    <property type="entry name" value="ALDOLASE_CLASS_I"/>
    <property type="match status" value="1"/>
</dbReference>
<keyword evidence="10" id="KW-1185">Reference proteome</keyword>
<organism evidence="9 10">
    <name type="scientific">Penstemon davidsonii</name>
    <dbReference type="NCBI Taxonomy" id="160366"/>
    <lineage>
        <taxon>Eukaryota</taxon>
        <taxon>Viridiplantae</taxon>
        <taxon>Streptophyta</taxon>
        <taxon>Embryophyta</taxon>
        <taxon>Tracheophyta</taxon>
        <taxon>Spermatophyta</taxon>
        <taxon>Magnoliopsida</taxon>
        <taxon>eudicotyledons</taxon>
        <taxon>Gunneridae</taxon>
        <taxon>Pentapetalae</taxon>
        <taxon>asterids</taxon>
        <taxon>lamiids</taxon>
        <taxon>Lamiales</taxon>
        <taxon>Plantaginaceae</taxon>
        <taxon>Cheloneae</taxon>
        <taxon>Penstemon</taxon>
    </lineage>
</organism>
<dbReference type="InterPro" id="IPR000741">
    <property type="entry name" value="FBA_I"/>
</dbReference>
<evidence type="ECO:0000256" key="3">
    <source>
        <dbReference type="ARBA" id="ARBA00010387"/>
    </source>
</evidence>
<reference evidence="9 10" key="1">
    <citation type="journal article" date="2023" name="bioRxiv">
        <title>Genome report: Whole genome sequence and annotation of Penstemon davidsonii.</title>
        <authorList>
            <person name="Ostevik K.L."/>
            <person name="Alabady M."/>
            <person name="Zhang M."/>
            <person name="Rausher M.D."/>
        </authorList>
    </citation>
    <scope>NUCLEOTIDE SEQUENCE [LARGE SCALE GENOMIC DNA]</scope>
    <source>
        <strain evidence="9">DNT005</strain>
        <tissue evidence="9">Whole leaf</tissue>
    </source>
</reference>
<evidence type="ECO:0000256" key="7">
    <source>
        <dbReference type="ARBA" id="ARBA00023270"/>
    </source>
</evidence>
<dbReference type="SUPFAM" id="SSF51569">
    <property type="entry name" value="Aldolase"/>
    <property type="match status" value="1"/>
</dbReference>
<evidence type="ECO:0000256" key="5">
    <source>
        <dbReference type="ARBA" id="ARBA00023152"/>
    </source>
</evidence>
<evidence type="ECO:0000313" key="10">
    <source>
        <dbReference type="Proteomes" id="UP001291926"/>
    </source>
</evidence>
<protein>
    <recommendedName>
        <fullName evidence="4 8">Fructose-bisphosphate aldolase</fullName>
        <ecNumber evidence="4 8">4.1.2.13</ecNumber>
    </recommendedName>
</protein>
<gene>
    <name evidence="9" type="ORF">RD792_017991</name>
</gene>
<proteinExistence type="inferred from homology"/>
<keyword evidence="5 8" id="KW-0324">Glycolysis</keyword>
<dbReference type="Gene3D" id="3.20.20.70">
    <property type="entry name" value="Aldolase class I"/>
    <property type="match status" value="1"/>
</dbReference>
<comment type="caution">
    <text evidence="9">The sequence shown here is derived from an EMBL/GenBank/DDBJ whole genome shotgun (WGS) entry which is preliminary data.</text>
</comment>
<keyword evidence="6 8" id="KW-0456">Lyase</keyword>
<sequence>SFAIILSSCIESFIRLELNCFTYVEELIKNAKYIATPGKGILAADESTGTIGKRLASINVENIESNRQSLRQLLFTAPSALSYLSGVIFFEETLYQKTSDGKLFVDVLQENGVIPGIKVDKGTVDLAGTNGETTTQGLDSLGARCQEYYKAGARFAKWRAVLKIGANEPSELSIQQNAQGLARYAIICQENGLVPIVEPEVLTDGAHDIKKCAAVTETVLAAVYKALNDQHVLLEGTLLKPNMVTPGSDSPKVAPEVIAEHTVTALRRTVPAAVPGIVFLSGGQSEEEATVNLNAMNKLEVLKPWTLTFSFGRALQQSTLKTWAGKKENVEKAQATFLGRCKANSEATLGKYAGGSGDGLASESLYVKGYKY</sequence>
<dbReference type="EMBL" id="JAYDYQ010000754">
    <property type="protein sequence ID" value="KAK4493156.1"/>
    <property type="molecule type" value="Genomic_DNA"/>
</dbReference>
<comment type="pathway">
    <text evidence="2">Carbohydrate degradation; glycolysis; D-glyceraldehyde 3-phosphate and glycerone phosphate from D-glucose: step 4/4.</text>
</comment>
<evidence type="ECO:0000256" key="4">
    <source>
        <dbReference type="ARBA" id="ARBA00013068"/>
    </source>
</evidence>
<dbReference type="EC" id="4.1.2.13" evidence="4 8"/>
<comment type="similarity">
    <text evidence="3 8">Belongs to the class I fructose-bisphosphate aldolase family.</text>
</comment>
<name>A0ABR0DV98_9LAMI</name>
<evidence type="ECO:0000313" key="9">
    <source>
        <dbReference type="EMBL" id="KAK4493156.1"/>
    </source>
</evidence>
<feature type="non-terminal residue" evidence="9">
    <location>
        <position position="1"/>
    </location>
</feature>